<keyword evidence="3" id="KW-1185">Reference proteome</keyword>
<dbReference type="SUPFAM" id="SSF47413">
    <property type="entry name" value="lambda repressor-like DNA-binding domains"/>
    <property type="match status" value="1"/>
</dbReference>
<dbReference type="CDD" id="cd00093">
    <property type="entry name" value="HTH_XRE"/>
    <property type="match status" value="1"/>
</dbReference>
<gene>
    <name evidence="2" type="ORF">LZC95_18620</name>
</gene>
<dbReference type="RefSeq" id="WP_394849447.1">
    <property type="nucleotide sequence ID" value="NZ_CP089982.1"/>
</dbReference>
<dbReference type="Proteomes" id="UP001379533">
    <property type="component" value="Chromosome"/>
</dbReference>
<sequence length="87" mass="9589">MQLRTPKDVGAAIRQRRRELHLDQRTLAERVGVSRQWISECERGKPRAELGLVLRAIRVLGLDLRIGAESVAVPPLAHTNGTSSAPS</sequence>
<name>A0ABZ2KMC6_9BACT</name>
<proteinExistence type="predicted"/>
<dbReference type="SMART" id="SM00530">
    <property type="entry name" value="HTH_XRE"/>
    <property type="match status" value="1"/>
</dbReference>
<evidence type="ECO:0000259" key="1">
    <source>
        <dbReference type="PROSITE" id="PS50943"/>
    </source>
</evidence>
<dbReference type="PROSITE" id="PS50943">
    <property type="entry name" value="HTH_CROC1"/>
    <property type="match status" value="1"/>
</dbReference>
<accession>A0ABZ2KMC6</accession>
<feature type="domain" description="HTH cro/C1-type" evidence="1">
    <location>
        <begin position="13"/>
        <end position="45"/>
    </location>
</feature>
<protein>
    <submittedName>
        <fullName evidence="2">Helix-turn-helix domain-containing protein</fullName>
    </submittedName>
</protein>
<organism evidence="2 3">
    <name type="scientific">Pendulispora brunnea</name>
    <dbReference type="NCBI Taxonomy" id="2905690"/>
    <lineage>
        <taxon>Bacteria</taxon>
        <taxon>Pseudomonadati</taxon>
        <taxon>Myxococcota</taxon>
        <taxon>Myxococcia</taxon>
        <taxon>Myxococcales</taxon>
        <taxon>Sorangiineae</taxon>
        <taxon>Pendulisporaceae</taxon>
        <taxon>Pendulispora</taxon>
    </lineage>
</organism>
<dbReference type="InterPro" id="IPR010982">
    <property type="entry name" value="Lambda_DNA-bd_dom_sf"/>
</dbReference>
<dbReference type="Pfam" id="PF13560">
    <property type="entry name" value="HTH_31"/>
    <property type="match status" value="1"/>
</dbReference>
<dbReference type="Gene3D" id="1.10.260.40">
    <property type="entry name" value="lambda repressor-like DNA-binding domains"/>
    <property type="match status" value="1"/>
</dbReference>
<evidence type="ECO:0000313" key="2">
    <source>
        <dbReference type="EMBL" id="WXA98827.1"/>
    </source>
</evidence>
<evidence type="ECO:0000313" key="3">
    <source>
        <dbReference type="Proteomes" id="UP001379533"/>
    </source>
</evidence>
<dbReference type="EMBL" id="CP089982">
    <property type="protein sequence ID" value="WXA98827.1"/>
    <property type="molecule type" value="Genomic_DNA"/>
</dbReference>
<reference evidence="2 3" key="1">
    <citation type="submission" date="2021-12" db="EMBL/GenBank/DDBJ databases">
        <title>Discovery of the Pendulisporaceae a myxobacterial family with distinct sporulation behavior and unique specialized metabolism.</title>
        <authorList>
            <person name="Garcia R."/>
            <person name="Popoff A."/>
            <person name="Bader C.D."/>
            <person name="Loehr J."/>
            <person name="Walesch S."/>
            <person name="Walt C."/>
            <person name="Boldt J."/>
            <person name="Bunk B."/>
            <person name="Haeckl F.J.F.P.J."/>
            <person name="Gunesch A.P."/>
            <person name="Birkelbach J."/>
            <person name="Nuebel U."/>
            <person name="Pietschmann T."/>
            <person name="Bach T."/>
            <person name="Mueller R."/>
        </authorList>
    </citation>
    <scope>NUCLEOTIDE SEQUENCE [LARGE SCALE GENOMIC DNA]</scope>
    <source>
        <strain evidence="2 3">MSr12523</strain>
    </source>
</reference>
<dbReference type="InterPro" id="IPR001387">
    <property type="entry name" value="Cro/C1-type_HTH"/>
</dbReference>